<protein>
    <submittedName>
        <fullName evidence="1">Uncharacterized protein</fullName>
    </submittedName>
</protein>
<name>R5V7P4_9BACT</name>
<sequence>MGVQPFEQILDTETLAADMTDTALVILIHGFHDKTYQTG</sequence>
<accession>R5V7P4</accession>
<gene>
    <name evidence="1" type="ORF">BN536_01429</name>
</gene>
<proteinExistence type="predicted"/>
<dbReference type="Proteomes" id="UP000018372">
    <property type="component" value="Unassembled WGS sequence"/>
</dbReference>
<reference evidence="1" key="1">
    <citation type="submission" date="2012-11" db="EMBL/GenBank/DDBJ databases">
        <title>Dependencies among metagenomic species, viruses, plasmids and units of genetic variation.</title>
        <authorList>
            <person name="Nielsen H.B."/>
            <person name="Almeida M."/>
            <person name="Juncker A.S."/>
            <person name="Rasmussen S."/>
            <person name="Li J."/>
            <person name="Sunagawa S."/>
            <person name="Plichta D."/>
            <person name="Gautier L."/>
            <person name="Le Chatelier E."/>
            <person name="Peletier E."/>
            <person name="Bonde I."/>
            <person name="Nielsen T."/>
            <person name="Manichanh C."/>
            <person name="Arumugam M."/>
            <person name="Batto J."/>
            <person name="Santos M.B.Q.D."/>
            <person name="Blom N."/>
            <person name="Borruel N."/>
            <person name="Burgdorf K.S."/>
            <person name="Boumezbeur F."/>
            <person name="Casellas F."/>
            <person name="Dore J."/>
            <person name="Guarner F."/>
            <person name="Hansen T."/>
            <person name="Hildebrand F."/>
            <person name="Kaas R.S."/>
            <person name="Kennedy S."/>
            <person name="Kristiansen K."/>
            <person name="Kultima J.R."/>
            <person name="Leonard P."/>
            <person name="Levenez F."/>
            <person name="Lund O."/>
            <person name="Moumen B."/>
            <person name="Le Paslier D."/>
            <person name="Pons N."/>
            <person name="Pedersen O."/>
            <person name="Prifti E."/>
            <person name="Qin J."/>
            <person name="Raes J."/>
            <person name="Tap J."/>
            <person name="Tims S."/>
            <person name="Ussery D.W."/>
            <person name="Yamada T."/>
            <person name="MetaHit consortium"/>
            <person name="Renault P."/>
            <person name="Sicheritz-Ponten T."/>
            <person name="Bork P."/>
            <person name="Wang J."/>
            <person name="Brunak S."/>
            <person name="Ehrlich S.D."/>
        </authorList>
    </citation>
    <scope>NUCLEOTIDE SEQUENCE [LARGE SCALE GENOMIC DNA]</scope>
</reference>
<dbReference type="EMBL" id="CBAT010000047">
    <property type="protein sequence ID" value="CCZ86568.1"/>
    <property type="molecule type" value="Genomic_DNA"/>
</dbReference>
<organism evidence="1 2">
    <name type="scientific">Phocaeicola plebeius CAG:211</name>
    <dbReference type="NCBI Taxonomy" id="1263052"/>
    <lineage>
        <taxon>Bacteria</taxon>
        <taxon>Pseudomonadati</taxon>
        <taxon>Bacteroidota</taxon>
        <taxon>Bacteroidia</taxon>
        <taxon>Bacteroidales</taxon>
        <taxon>Bacteroidaceae</taxon>
        <taxon>Phocaeicola</taxon>
    </lineage>
</organism>
<evidence type="ECO:0000313" key="1">
    <source>
        <dbReference type="EMBL" id="CCZ86568.1"/>
    </source>
</evidence>
<comment type="caution">
    <text evidence="1">The sequence shown here is derived from an EMBL/GenBank/DDBJ whole genome shotgun (WGS) entry which is preliminary data.</text>
</comment>
<dbReference type="AlphaFoldDB" id="R5V7P4"/>
<evidence type="ECO:0000313" key="2">
    <source>
        <dbReference type="Proteomes" id="UP000018372"/>
    </source>
</evidence>